<feature type="transmembrane region" description="Helical" evidence="1">
    <location>
        <begin position="7"/>
        <end position="27"/>
    </location>
</feature>
<sequence>MNSKSRSFCVESSLMITILLILTYFYLGIERVECDCDDVIKVQKAGEIRDITEQGLNATEMENIARFAVKEHIKYVVRTASNIDLILNVCRIAESSFIDW</sequence>
<proteinExistence type="predicted"/>
<organism evidence="2 3">
    <name type="scientific">Lactuca sativa</name>
    <name type="common">Garden lettuce</name>
    <dbReference type="NCBI Taxonomy" id="4236"/>
    <lineage>
        <taxon>Eukaryota</taxon>
        <taxon>Viridiplantae</taxon>
        <taxon>Streptophyta</taxon>
        <taxon>Embryophyta</taxon>
        <taxon>Tracheophyta</taxon>
        <taxon>Spermatophyta</taxon>
        <taxon>Magnoliopsida</taxon>
        <taxon>eudicotyledons</taxon>
        <taxon>Gunneridae</taxon>
        <taxon>Pentapetalae</taxon>
        <taxon>asterids</taxon>
        <taxon>campanulids</taxon>
        <taxon>Asterales</taxon>
        <taxon>Asteraceae</taxon>
        <taxon>Cichorioideae</taxon>
        <taxon>Cichorieae</taxon>
        <taxon>Lactucinae</taxon>
        <taxon>Lactuca</taxon>
    </lineage>
</organism>
<dbReference type="EMBL" id="NBSK02000008">
    <property type="protein sequence ID" value="KAJ0192713.1"/>
    <property type="molecule type" value="Genomic_DNA"/>
</dbReference>
<keyword evidence="1" id="KW-0472">Membrane</keyword>
<accession>A0A9R1UTM0</accession>
<keyword evidence="3" id="KW-1185">Reference proteome</keyword>
<evidence type="ECO:0000313" key="2">
    <source>
        <dbReference type="EMBL" id="KAJ0192713.1"/>
    </source>
</evidence>
<name>A0A9R1UTM0_LACSA</name>
<dbReference type="Proteomes" id="UP000235145">
    <property type="component" value="Unassembled WGS sequence"/>
</dbReference>
<reference evidence="2 3" key="1">
    <citation type="journal article" date="2017" name="Nat. Commun.">
        <title>Genome assembly with in vitro proximity ligation data and whole-genome triplication in lettuce.</title>
        <authorList>
            <person name="Reyes-Chin-Wo S."/>
            <person name="Wang Z."/>
            <person name="Yang X."/>
            <person name="Kozik A."/>
            <person name="Arikit S."/>
            <person name="Song C."/>
            <person name="Xia L."/>
            <person name="Froenicke L."/>
            <person name="Lavelle D.O."/>
            <person name="Truco M.J."/>
            <person name="Xia R."/>
            <person name="Zhu S."/>
            <person name="Xu C."/>
            <person name="Xu H."/>
            <person name="Xu X."/>
            <person name="Cox K."/>
            <person name="Korf I."/>
            <person name="Meyers B.C."/>
            <person name="Michelmore R.W."/>
        </authorList>
    </citation>
    <scope>NUCLEOTIDE SEQUENCE [LARGE SCALE GENOMIC DNA]</scope>
    <source>
        <strain evidence="3">cv. Salinas</strain>
        <tissue evidence="2">Seedlings</tissue>
    </source>
</reference>
<protein>
    <submittedName>
        <fullName evidence="2">Uncharacterized protein</fullName>
    </submittedName>
</protein>
<comment type="caution">
    <text evidence="2">The sequence shown here is derived from an EMBL/GenBank/DDBJ whole genome shotgun (WGS) entry which is preliminary data.</text>
</comment>
<gene>
    <name evidence="2" type="ORF">LSAT_V11C800396370</name>
</gene>
<evidence type="ECO:0000256" key="1">
    <source>
        <dbReference type="SAM" id="Phobius"/>
    </source>
</evidence>
<evidence type="ECO:0000313" key="3">
    <source>
        <dbReference type="Proteomes" id="UP000235145"/>
    </source>
</evidence>
<keyword evidence="1" id="KW-0812">Transmembrane</keyword>
<keyword evidence="1" id="KW-1133">Transmembrane helix</keyword>
<dbReference type="AlphaFoldDB" id="A0A9R1UTM0"/>